<keyword evidence="4" id="KW-1185">Reference proteome</keyword>
<comment type="caution">
    <text evidence="3">The sequence shown here is derived from an EMBL/GenBank/DDBJ whole genome shotgun (WGS) entry which is preliminary data.</text>
</comment>
<accession>A0AAN4W1I3</accession>
<dbReference type="EMBL" id="BQKE01000002">
    <property type="protein sequence ID" value="GJM63001.1"/>
    <property type="molecule type" value="Genomic_DNA"/>
</dbReference>
<evidence type="ECO:0000256" key="2">
    <source>
        <dbReference type="ARBA" id="ARBA00022526"/>
    </source>
</evidence>
<evidence type="ECO:0008006" key="5">
    <source>
        <dbReference type="Google" id="ProtNLM"/>
    </source>
</evidence>
<keyword evidence="2" id="KW-0119">Carbohydrate metabolism</keyword>
<dbReference type="GO" id="GO:0017057">
    <property type="term" value="F:6-phosphogluconolactonase activity"/>
    <property type="evidence" value="ECO:0007669"/>
    <property type="project" value="TreeGrafter"/>
</dbReference>
<name>A0AAN4W1I3_9BACT</name>
<dbReference type="InterPro" id="IPR019405">
    <property type="entry name" value="Lactonase_7-beta_prop"/>
</dbReference>
<dbReference type="InterPro" id="IPR050282">
    <property type="entry name" value="Cycloisomerase_2"/>
</dbReference>
<dbReference type="Pfam" id="PF10282">
    <property type="entry name" value="Lactonase"/>
    <property type="match status" value="1"/>
</dbReference>
<protein>
    <recommendedName>
        <fullName evidence="5">6-phosphogluconolactonase</fullName>
    </recommendedName>
</protein>
<comment type="similarity">
    <text evidence="1">Belongs to the cycloisomerase 2 family.</text>
</comment>
<dbReference type="AlphaFoldDB" id="A0AAN4W1I3"/>
<evidence type="ECO:0000256" key="1">
    <source>
        <dbReference type="ARBA" id="ARBA00005564"/>
    </source>
</evidence>
<dbReference type="GO" id="GO:0006006">
    <property type="term" value="P:glucose metabolic process"/>
    <property type="evidence" value="ECO:0007669"/>
    <property type="project" value="UniProtKB-KW"/>
</dbReference>
<reference evidence="3 4" key="1">
    <citation type="submission" date="2021-12" db="EMBL/GenBank/DDBJ databases">
        <title>Genome sequencing of bacteria with rrn-lacking chromosome and rrn-plasmid.</title>
        <authorList>
            <person name="Anda M."/>
            <person name="Iwasaki W."/>
        </authorList>
    </citation>
    <scope>NUCLEOTIDE SEQUENCE [LARGE SCALE GENOMIC DNA]</scope>
    <source>
        <strain evidence="3 4">NBRC 15940</strain>
    </source>
</reference>
<evidence type="ECO:0000313" key="4">
    <source>
        <dbReference type="Proteomes" id="UP001310022"/>
    </source>
</evidence>
<dbReference type="PANTHER" id="PTHR30344:SF1">
    <property type="entry name" value="6-PHOSPHOGLUCONOLACTONASE"/>
    <property type="match status" value="1"/>
</dbReference>
<gene>
    <name evidence="3" type="ORF">PEDI_35530</name>
</gene>
<dbReference type="Gene3D" id="2.130.10.10">
    <property type="entry name" value="YVTN repeat-like/Quinoprotein amine dehydrogenase"/>
    <property type="match status" value="1"/>
</dbReference>
<dbReference type="SUPFAM" id="SSF51004">
    <property type="entry name" value="C-terminal (heme d1) domain of cytochrome cd1-nitrite reductase"/>
    <property type="match status" value="1"/>
</dbReference>
<proteinExistence type="inferred from homology"/>
<evidence type="ECO:0000313" key="3">
    <source>
        <dbReference type="EMBL" id="GJM63001.1"/>
    </source>
</evidence>
<dbReference type="Proteomes" id="UP001310022">
    <property type="component" value="Unassembled WGS sequence"/>
</dbReference>
<dbReference type="InterPro" id="IPR011048">
    <property type="entry name" value="Haem_d1_sf"/>
</dbReference>
<dbReference type="InterPro" id="IPR015943">
    <property type="entry name" value="WD40/YVTN_repeat-like_dom_sf"/>
</dbReference>
<keyword evidence="2" id="KW-0313">Glucose metabolism</keyword>
<sequence length="352" mass="38907">MKQLTIFTGAYTETVSGDLKGHGGGLTIFSLSQKAGLLRELHQSYVRNAAYLCISTDRRFLFTFEEVLKTKAPQLRSYKITDEGLHPINAVPICGGLPCHIQFLEQEQKVAIACYETGNVLFFPVNEQGAVQQASEEACLIGTGSNPFRQEGPHAHMCIPEPGAHKIFVPNLGADEISVLSPNKKYQETTKIKMPAGSGPRHLCFHPELPYAFVSEELKGRLTMLKRTKGAWHWIGACVTIKDLPTNGDASASALKISPEGKHLYMGIRSNHTIAHFSFDAHQEKLHLNAMVPTMGKTPRDFDLSSDGKWLVVANQDSDDLVLFERDQENGKLEFIKQFAGPKSISCVKIVD</sequence>
<dbReference type="PANTHER" id="PTHR30344">
    <property type="entry name" value="6-PHOSPHOGLUCONOLACTONASE-RELATED"/>
    <property type="match status" value="1"/>
</dbReference>
<organism evidence="3 4">
    <name type="scientific">Persicobacter diffluens</name>
    <dbReference type="NCBI Taxonomy" id="981"/>
    <lineage>
        <taxon>Bacteria</taxon>
        <taxon>Pseudomonadati</taxon>
        <taxon>Bacteroidota</taxon>
        <taxon>Cytophagia</taxon>
        <taxon>Cytophagales</taxon>
        <taxon>Persicobacteraceae</taxon>
        <taxon>Persicobacter</taxon>
    </lineage>
</organism>